<dbReference type="InterPro" id="IPR052443">
    <property type="entry name" value="E3_ubiq-ligase_RNF220-like"/>
</dbReference>
<reference evidence="3 4" key="1">
    <citation type="journal article" date="2017" name="PLoS Biol.">
        <title>The sea cucumber genome provides insights into morphological evolution and visceral regeneration.</title>
        <authorList>
            <person name="Zhang X."/>
            <person name="Sun L."/>
            <person name="Yuan J."/>
            <person name="Sun Y."/>
            <person name="Gao Y."/>
            <person name="Zhang L."/>
            <person name="Li S."/>
            <person name="Dai H."/>
            <person name="Hamel J.F."/>
            <person name="Liu C."/>
            <person name="Yu Y."/>
            <person name="Liu S."/>
            <person name="Lin W."/>
            <person name="Guo K."/>
            <person name="Jin S."/>
            <person name="Xu P."/>
            <person name="Storey K.B."/>
            <person name="Huan P."/>
            <person name="Zhang T."/>
            <person name="Zhou Y."/>
            <person name="Zhang J."/>
            <person name="Lin C."/>
            <person name="Li X."/>
            <person name="Xing L."/>
            <person name="Huo D."/>
            <person name="Sun M."/>
            <person name="Wang L."/>
            <person name="Mercier A."/>
            <person name="Li F."/>
            <person name="Yang H."/>
            <person name="Xiang J."/>
        </authorList>
    </citation>
    <scope>NUCLEOTIDE SEQUENCE [LARGE SCALE GENOMIC DNA]</scope>
    <source>
        <strain evidence="3">Shaxun</strain>
        <tissue evidence="3">Muscle</tissue>
    </source>
</reference>
<dbReference type="InterPro" id="IPR031824">
    <property type="entry name" value="RNF220_mid"/>
</dbReference>
<feature type="region of interest" description="Disordered" evidence="1">
    <location>
        <begin position="46"/>
        <end position="78"/>
    </location>
</feature>
<dbReference type="Pfam" id="PF15926">
    <property type="entry name" value="RNF220"/>
    <property type="match status" value="1"/>
</dbReference>
<dbReference type="PANTHER" id="PTHR13459:SF1">
    <property type="entry name" value="E3 UBIQUITIN-PROTEIN LIGASE RNF220 ISOFORM X1"/>
    <property type="match status" value="1"/>
</dbReference>
<accession>A0A2G8KKC1</accession>
<evidence type="ECO:0000259" key="2">
    <source>
        <dbReference type="Pfam" id="PF15926"/>
    </source>
</evidence>
<dbReference type="AlphaFoldDB" id="A0A2G8KKC1"/>
<evidence type="ECO:0000256" key="1">
    <source>
        <dbReference type="SAM" id="MobiDB-lite"/>
    </source>
</evidence>
<dbReference type="OrthoDB" id="6270329at2759"/>
<dbReference type="EMBL" id="MRZV01000523">
    <property type="protein sequence ID" value="PIK48410.1"/>
    <property type="molecule type" value="Genomic_DNA"/>
</dbReference>
<gene>
    <name evidence="3" type="ORF">BSL78_14711</name>
</gene>
<comment type="caution">
    <text evidence="3">The sequence shown here is derived from an EMBL/GenBank/DDBJ whole genome shotgun (WGS) entry which is preliminary data.</text>
</comment>
<proteinExistence type="predicted"/>
<keyword evidence="4" id="KW-1185">Reference proteome</keyword>
<evidence type="ECO:0000313" key="3">
    <source>
        <dbReference type="EMBL" id="PIK48410.1"/>
    </source>
</evidence>
<sequence>MTEKDQEKKSRYQRHYNEGRKTCPVCGLTIRKQEVESHFHSELQQLEKLTKDGSRSLRYPQRRKTLENNESKDGRSDDRFEEYLRLKRKRETRRRPKEMRGCDAASTSGCTNDTECPVCGITLTGTAEQMNQHAEACLIQQSGEIENSEGDVNVDEDESFEEYTWAGQTRIRATTLLEGGLQGCGYKTVKTSKDDNALDDDELDVEGTNQLSLVLLSSRKGSHPPDRFARTGSTEQRDGIVNRREKLKCIS</sequence>
<dbReference type="STRING" id="307972.A0A2G8KKC1"/>
<dbReference type="GO" id="GO:0061630">
    <property type="term" value="F:ubiquitin protein ligase activity"/>
    <property type="evidence" value="ECO:0007669"/>
    <property type="project" value="TreeGrafter"/>
</dbReference>
<organism evidence="3 4">
    <name type="scientific">Stichopus japonicus</name>
    <name type="common">Sea cucumber</name>
    <dbReference type="NCBI Taxonomy" id="307972"/>
    <lineage>
        <taxon>Eukaryota</taxon>
        <taxon>Metazoa</taxon>
        <taxon>Echinodermata</taxon>
        <taxon>Eleutherozoa</taxon>
        <taxon>Echinozoa</taxon>
        <taxon>Holothuroidea</taxon>
        <taxon>Aspidochirotacea</taxon>
        <taxon>Aspidochirotida</taxon>
        <taxon>Stichopodidae</taxon>
        <taxon>Apostichopus</taxon>
    </lineage>
</organism>
<evidence type="ECO:0000313" key="4">
    <source>
        <dbReference type="Proteomes" id="UP000230750"/>
    </source>
</evidence>
<feature type="domain" description="E3 ubiquitin-protein ligase RNF220 middle" evidence="2">
    <location>
        <begin position="21"/>
        <end position="209"/>
    </location>
</feature>
<feature type="compositionally biased region" description="Basic and acidic residues" evidence="1">
    <location>
        <begin position="64"/>
        <end position="78"/>
    </location>
</feature>
<protein>
    <recommendedName>
        <fullName evidence="2">E3 ubiquitin-protein ligase RNF220 middle domain-containing protein</fullName>
    </recommendedName>
</protein>
<name>A0A2G8KKC1_STIJA</name>
<dbReference type="GO" id="GO:0016567">
    <property type="term" value="P:protein ubiquitination"/>
    <property type="evidence" value="ECO:0007669"/>
    <property type="project" value="TreeGrafter"/>
</dbReference>
<dbReference type="Proteomes" id="UP000230750">
    <property type="component" value="Unassembled WGS sequence"/>
</dbReference>
<dbReference type="PANTHER" id="PTHR13459">
    <property type="entry name" value="E3 UBIQUITIN-PROTEIN LIGASE RNF220 ISOFORM X1"/>
    <property type="match status" value="1"/>
</dbReference>